<dbReference type="EMBL" id="JAVREH010000010">
    <property type="protein sequence ID" value="MDT0261767.1"/>
    <property type="molecule type" value="Genomic_DNA"/>
</dbReference>
<dbReference type="PANTHER" id="PTHR12526">
    <property type="entry name" value="GLYCOSYLTRANSFERASE"/>
    <property type="match status" value="1"/>
</dbReference>
<dbReference type="GO" id="GO:0016757">
    <property type="term" value="F:glycosyltransferase activity"/>
    <property type="evidence" value="ECO:0007669"/>
    <property type="project" value="UniProtKB-KW"/>
</dbReference>
<evidence type="ECO:0000256" key="2">
    <source>
        <dbReference type="ARBA" id="ARBA00022679"/>
    </source>
</evidence>
<dbReference type="Proteomes" id="UP001183176">
    <property type="component" value="Unassembled WGS sequence"/>
</dbReference>
<evidence type="ECO:0000256" key="1">
    <source>
        <dbReference type="ARBA" id="ARBA00022676"/>
    </source>
</evidence>
<accession>A0ABU2J9W8</accession>
<protein>
    <submittedName>
        <fullName evidence="3">Glycosyltransferase family 4 protein</fullName>
        <ecNumber evidence="3">2.4.-.-</ecNumber>
    </submittedName>
</protein>
<name>A0ABU2J9W8_9ACTN</name>
<dbReference type="CDD" id="cd03801">
    <property type="entry name" value="GT4_PimA-like"/>
    <property type="match status" value="1"/>
</dbReference>
<dbReference type="SUPFAM" id="SSF53756">
    <property type="entry name" value="UDP-Glycosyltransferase/glycogen phosphorylase"/>
    <property type="match status" value="1"/>
</dbReference>
<reference evidence="4" key="1">
    <citation type="submission" date="2023-07" db="EMBL/GenBank/DDBJ databases">
        <title>30 novel species of actinomycetes from the DSMZ collection.</title>
        <authorList>
            <person name="Nouioui I."/>
        </authorList>
    </citation>
    <scope>NUCLEOTIDE SEQUENCE [LARGE SCALE GENOMIC DNA]</scope>
    <source>
        <strain evidence="4">DSM 44399</strain>
    </source>
</reference>
<dbReference type="RefSeq" id="WP_311422921.1">
    <property type="nucleotide sequence ID" value="NZ_JAVREH010000010.1"/>
</dbReference>
<dbReference type="Gene3D" id="3.40.50.2000">
    <property type="entry name" value="Glycogen Phosphorylase B"/>
    <property type="match status" value="2"/>
</dbReference>
<sequence>MAGLRVAEIHWTSPPVIGGVETHVECLSEQLRDSGTQVDMFSGTADSTAAVYRQVLDIEAGQPTTEHLTALVSELSGYDVVHWHNPQWHKPAVTIEVLQRIQDAPGSVTMMICDIHNLADDDTQWRVLGDDRWTHTLVHSDFVRSHVVQRVPARQPAVAPLALTRTPDASPLTAWKGTLVLQPTRLSRWKGSHLSLRAAGELLDEGLDFTFVHAGAVNRVWATDLDEVLEGCDRWIKADRIRMISYGWRQSWSAIAQADLVLHPSADRGIRGEPFSLSAAQAVITGRPLVASTSGNLPELLTSYRPKRLVSPGDYGELKTAVREMLTAGYGVAAATDTALGRALATSFASAGQWHRAVFAELASASSRSARC</sequence>
<gene>
    <name evidence="3" type="ORF">RM423_10205</name>
</gene>
<keyword evidence="4" id="KW-1185">Reference proteome</keyword>
<organism evidence="3 4">
    <name type="scientific">Jatrophihabitans lederbergiae</name>
    <dbReference type="NCBI Taxonomy" id="3075547"/>
    <lineage>
        <taxon>Bacteria</taxon>
        <taxon>Bacillati</taxon>
        <taxon>Actinomycetota</taxon>
        <taxon>Actinomycetes</taxon>
        <taxon>Jatrophihabitantales</taxon>
        <taxon>Jatrophihabitantaceae</taxon>
        <taxon>Jatrophihabitans</taxon>
    </lineage>
</organism>
<evidence type="ECO:0000313" key="3">
    <source>
        <dbReference type="EMBL" id="MDT0261767.1"/>
    </source>
</evidence>
<dbReference type="Pfam" id="PF13692">
    <property type="entry name" value="Glyco_trans_1_4"/>
    <property type="match status" value="1"/>
</dbReference>
<proteinExistence type="predicted"/>
<dbReference type="EC" id="2.4.-.-" evidence="3"/>
<dbReference type="PANTHER" id="PTHR12526:SF510">
    <property type="entry name" value="D-INOSITOL 3-PHOSPHATE GLYCOSYLTRANSFERASE"/>
    <property type="match status" value="1"/>
</dbReference>
<comment type="caution">
    <text evidence="3">The sequence shown here is derived from an EMBL/GenBank/DDBJ whole genome shotgun (WGS) entry which is preliminary data.</text>
</comment>
<keyword evidence="2 3" id="KW-0808">Transferase</keyword>
<evidence type="ECO:0000313" key="4">
    <source>
        <dbReference type="Proteomes" id="UP001183176"/>
    </source>
</evidence>
<keyword evidence="1 3" id="KW-0328">Glycosyltransferase</keyword>